<keyword evidence="6" id="KW-1185">Reference proteome</keyword>
<dbReference type="InterPro" id="IPR035437">
    <property type="entry name" value="SNase_OB-fold_sf"/>
</dbReference>
<dbReference type="PANTHER" id="PTHR12302">
    <property type="entry name" value="EBNA2 BINDING PROTEIN P100"/>
    <property type="match status" value="1"/>
</dbReference>
<dbReference type="SUPFAM" id="SSF50199">
    <property type="entry name" value="Staphylococcal nuclease"/>
    <property type="match status" value="1"/>
</dbReference>
<keyword evidence="2" id="KW-0255">Endonuclease</keyword>
<dbReference type="Proteomes" id="UP001060414">
    <property type="component" value="Chromosome"/>
</dbReference>
<evidence type="ECO:0000256" key="1">
    <source>
        <dbReference type="ARBA" id="ARBA00022722"/>
    </source>
</evidence>
<feature type="domain" description="TNase-like" evidence="4">
    <location>
        <begin position="31"/>
        <end position="172"/>
    </location>
</feature>
<keyword evidence="1" id="KW-0540">Nuclease</keyword>
<protein>
    <submittedName>
        <fullName evidence="5">Thermonuclease family protein</fullName>
    </submittedName>
</protein>
<evidence type="ECO:0000256" key="2">
    <source>
        <dbReference type="ARBA" id="ARBA00022759"/>
    </source>
</evidence>
<dbReference type="PROSITE" id="PS50830">
    <property type="entry name" value="TNASE_3"/>
    <property type="match status" value="1"/>
</dbReference>
<organism evidence="5 6">
    <name type="scientific">Geoalkalibacter halelectricus</name>
    <dbReference type="NCBI Taxonomy" id="2847045"/>
    <lineage>
        <taxon>Bacteria</taxon>
        <taxon>Pseudomonadati</taxon>
        <taxon>Thermodesulfobacteriota</taxon>
        <taxon>Desulfuromonadia</taxon>
        <taxon>Desulfuromonadales</taxon>
        <taxon>Geoalkalibacteraceae</taxon>
        <taxon>Geoalkalibacter</taxon>
    </lineage>
</organism>
<dbReference type="PROSITE" id="PS51257">
    <property type="entry name" value="PROKAR_LIPOPROTEIN"/>
    <property type="match status" value="1"/>
</dbReference>
<dbReference type="PANTHER" id="PTHR12302:SF3">
    <property type="entry name" value="SERINE_THREONINE-PROTEIN KINASE 31"/>
    <property type="match status" value="1"/>
</dbReference>
<sequence>MRVFLGRAFLLRLVVLILLFLLGQALSACASETRGRVAWIFDGDTIEIEALGRVRLLGIDTPEGEDSHRDLFYQRRFGIPPEHLRKIAREALRYNIRHVKGQVVTLRFEGERRDAHGRLRAYVILPDGRNLNRLLVEEGLAAVYRRIDFSHKQDFLRAEEQARRLGKGLWAQSQ</sequence>
<dbReference type="Gene3D" id="2.40.50.90">
    <property type="match status" value="1"/>
</dbReference>
<evidence type="ECO:0000313" key="5">
    <source>
        <dbReference type="EMBL" id="UWZ79060.1"/>
    </source>
</evidence>
<dbReference type="InterPro" id="IPR016071">
    <property type="entry name" value="Staphylococal_nuclease_OB-fold"/>
</dbReference>
<dbReference type="SMART" id="SM00318">
    <property type="entry name" value="SNc"/>
    <property type="match status" value="1"/>
</dbReference>
<gene>
    <name evidence="5" type="ORF">L9S41_15445</name>
</gene>
<accession>A0ABY5ZMJ9</accession>
<proteinExistence type="predicted"/>
<dbReference type="Pfam" id="PF00565">
    <property type="entry name" value="SNase"/>
    <property type="match status" value="1"/>
</dbReference>
<dbReference type="EMBL" id="CP092109">
    <property type="protein sequence ID" value="UWZ79060.1"/>
    <property type="molecule type" value="Genomic_DNA"/>
</dbReference>
<reference evidence="5" key="1">
    <citation type="journal article" date="2022" name="Environ. Microbiol.">
        <title>Geoalkalibacter halelectricus SAP #1 sp. nov. possessing extracellular electron transfer and mineral#reducing capabilities from a haloalkaline environment.</title>
        <authorList>
            <person name="Yadav S."/>
            <person name="Singh R."/>
            <person name="Sundharam S.S."/>
            <person name="Chaudhary S."/>
            <person name="Krishnamurthi S."/>
            <person name="Patil S.A."/>
        </authorList>
    </citation>
    <scope>NUCLEOTIDE SEQUENCE</scope>
    <source>
        <strain evidence="5">SAP-1</strain>
    </source>
</reference>
<dbReference type="RefSeq" id="WP_260747415.1">
    <property type="nucleotide sequence ID" value="NZ_CP092109.1"/>
</dbReference>
<evidence type="ECO:0000313" key="6">
    <source>
        <dbReference type="Proteomes" id="UP001060414"/>
    </source>
</evidence>
<keyword evidence="3" id="KW-0378">Hydrolase</keyword>
<evidence type="ECO:0000259" key="4">
    <source>
        <dbReference type="PROSITE" id="PS50830"/>
    </source>
</evidence>
<evidence type="ECO:0000256" key="3">
    <source>
        <dbReference type="ARBA" id="ARBA00022801"/>
    </source>
</evidence>
<name>A0ABY5ZMJ9_9BACT</name>